<name>A0AAV1SS79_9ROSI</name>
<comment type="caution">
    <text evidence="2">The sequence shown here is derived from an EMBL/GenBank/DDBJ whole genome shotgun (WGS) entry which is preliminary data.</text>
</comment>
<keyword evidence="3" id="KW-1185">Reference proteome</keyword>
<gene>
    <name evidence="2" type="ORF">DCAF_LOCUS25958</name>
</gene>
<feature type="region of interest" description="Disordered" evidence="1">
    <location>
        <begin position="1"/>
        <end position="78"/>
    </location>
</feature>
<evidence type="ECO:0000256" key="1">
    <source>
        <dbReference type="SAM" id="MobiDB-lite"/>
    </source>
</evidence>
<evidence type="ECO:0000313" key="3">
    <source>
        <dbReference type="Proteomes" id="UP001314170"/>
    </source>
</evidence>
<dbReference type="Proteomes" id="UP001314170">
    <property type="component" value="Unassembled WGS sequence"/>
</dbReference>
<dbReference type="EMBL" id="CAWUPB010001196">
    <property type="protein sequence ID" value="CAK7355698.1"/>
    <property type="molecule type" value="Genomic_DNA"/>
</dbReference>
<protein>
    <submittedName>
        <fullName evidence="2">Uncharacterized protein</fullName>
    </submittedName>
</protein>
<dbReference type="AlphaFoldDB" id="A0AAV1SS79"/>
<reference evidence="2 3" key="1">
    <citation type="submission" date="2024-01" db="EMBL/GenBank/DDBJ databases">
        <authorList>
            <person name="Waweru B."/>
        </authorList>
    </citation>
    <scope>NUCLEOTIDE SEQUENCE [LARGE SCALE GENOMIC DNA]</scope>
</reference>
<sequence length="78" mass="8280">SPDSSTCRPFLPTQAPSRQPLSPITHDRSHQHGPTLAVPSHLLAYQASTPQALTRRPSPMPTHDGPTLANSSSLDSSS</sequence>
<organism evidence="2 3">
    <name type="scientific">Dovyalis caffra</name>
    <dbReference type="NCBI Taxonomy" id="77055"/>
    <lineage>
        <taxon>Eukaryota</taxon>
        <taxon>Viridiplantae</taxon>
        <taxon>Streptophyta</taxon>
        <taxon>Embryophyta</taxon>
        <taxon>Tracheophyta</taxon>
        <taxon>Spermatophyta</taxon>
        <taxon>Magnoliopsida</taxon>
        <taxon>eudicotyledons</taxon>
        <taxon>Gunneridae</taxon>
        <taxon>Pentapetalae</taxon>
        <taxon>rosids</taxon>
        <taxon>fabids</taxon>
        <taxon>Malpighiales</taxon>
        <taxon>Salicaceae</taxon>
        <taxon>Flacourtieae</taxon>
        <taxon>Dovyalis</taxon>
    </lineage>
</organism>
<proteinExistence type="predicted"/>
<evidence type="ECO:0000313" key="2">
    <source>
        <dbReference type="EMBL" id="CAK7355698.1"/>
    </source>
</evidence>
<accession>A0AAV1SS79</accession>
<feature type="non-terminal residue" evidence="2">
    <location>
        <position position="1"/>
    </location>
</feature>